<evidence type="ECO:0000256" key="2">
    <source>
        <dbReference type="ARBA" id="ARBA00022691"/>
    </source>
</evidence>
<accession>A0ABR4UR10</accession>
<dbReference type="SMART" id="SM00729">
    <property type="entry name" value="Elp3"/>
    <property type="match status" value="1"/>
</dbReference>
<dbReference type="CDD" id="cd01335">
    <property type="entry name" value="Radical_SAM"/>
    <property type="match status" value="1"/>
</dbReference>
<keyword evidence="2" id="KW-0949">S-adenosyl-L-methionine</keyword>
<dbReference type="EMBL" id="JPRI01000002">
    <property type="protein sequence ID" value="KFF27394.1"/>
    <property type="molecule type" value="Genomic_DNA"/>
</dbReference>
<dbReference type="InterPro" id="IPR024023">
    <property type="entry name" value="rSAM_paired_HxsB"/>
</dbReference>
<keyword evidence="5" id="KW-0411">Iron-sulfur</keyword>
<name>A0ABR4UR10_9FLAO</name>
<dbReference type="PROSITE" id="PS51918">
    <property type="entry name" value="RADICAL_SAM"/>
    <property type="match status" value="1"/>
</dbReference>
<dbReference type="Proteomes" id="UP000028719">
    <property type="component" value="Unassembled WGS sequence"/>
</dbReference>
<sequence>MNTPEKLSRKFKDENYYSNSNKYFLLPFRFLRINQDHELLANDIGDFVIAPVGTVNKIVSKTFSKYDNSELYYDLISNFIISENQVPDLLPILEARYRTKKSFLDTFTSLHIFVITLRCEHSCHYCQVSRVTENRDAFDMSFSDIDEGIKIMMQSPNPEITMEFQGGEALLAFDKIQYAVNRAITAAQVFNKNISFVICTNLAPINDEILDFIDENNILVSTSLDGPDFIHNKNRRRPGNNSYEITIDGINKCRNKLGHDRVSALMTTSTFSLQHPEEIIDEYLKQGFGNIFLRPISPYGFAKYNPKKNHYFVEEFLEFYKKGLAYILDLNKKGHSIVEDYASIILKKIFMPFPIGYVDLQSPAGLINSVIVFNYDGNIYATDEARMLAENNDFTFKLGKLGINSYNEIFYGDTALAISDVFTNESLAGCSDCAFQTYCGADPVLNHATQGDMYGFRPTNIFCKKNKEIIRHLFELMIEDKNNERIFKSWITGYTL</sequence>
<dbReference type="SFLD" id="SFLDG01067">
    <property type="entry name" value="SPASM/twitch_domain_containing"/>
    <property type="match status" value="1"/>
</dbReference>
<protein>
    <recommendedName>
        <fullName evidence="6">Radical SAM core domain-containing protein</fullName>
    </recommendedName>
</protein>
<keyword evidence="8" id="KW-1185">Reference proteome</keyword>
<dbReference type="RefSeq" id="WP_034742321.1">
    <property type="nucleotide sequence ID" value="NZ_JPRI01000002.1"/>
</dbReference>
<evidence type="ECO:0000313" key="8">
    <source>
        <dbReference type="Proteomes" id="UP000028719"/>
    </source>
</evidence>
<dbReference type="InterPro" id="IPR023867">
    <property type="entry name" value="Sulphatase_maturase_rSAM"/>
</dbReference>
<dbReference type="PANTHER" id="PTHR43273:SF8">
    <property type="entry name" value="RADICAL SAM DOMAIN PROTEIN"/>
    <property type="match status" value="1"/>
</dbReference>
<dbReference type="NCBIfam" id="TIGR03978">
    <property type="entry name" value="rSAM_paired_1"/>
    <property type="match status" value="1"/>
</dbReference>
<dbReference type="Gene3D" id="3.20.20.70">
    <property type="entry name" value="Aldolase class I"/>
    <property type="match status" value="1"/>
</dbReference>
<evidence type="ECO:0000256" key="3">
    <source>
        <dbReference type="ARBA" id="ARBA00022723"/>
    </source>
</evidence>
<dbReference type="InterPro" id="IPR006638">
    <property type="entry name" value="Elp3/MiaA/NifB-like_rSAM"/>
</dbReference>
<organism evidence="7 8">
    <name type="scientific">Chryseobacterium vrystaatense</name>
    <dbReference type="NCBI Taxonomy" id="307480"/>
    <lineage>
        <taxon>Bacteria</taxon>
        <taxon>Pseudomonadati</taxon>
        <taxon>Bacteroidota</taxon>
        <taxon>Flavobacteriia</taxon>
        <taxon>Flavobacteriales</taxon>
        <taxon>Weeksellaceae</taxon>
        <taxon>Chryseobacterium group</taxon>
        <taxon>Chryseobacterium</taxon>
    </lineage>
</organism>
<proteinExistence type="predicted"/>
<dbReference type="InterPro" id="IPR013785">
    <property type="entry name" value="Aldolase_TIM"/>
</dbReference>
<dbReference type="SFLD" id="SFLDG01384">
    <property type="entry name" value="thioether_bond_formation_requi"/>
    <property type="match status" value="1"/>
</dbReference>
<keyword evidence="3" id="KW-0479">Metal-binding</keyword>
<dbReference type="SFLD" id="SFLDS00029">
    <property type="entry name" value="Radical_SAM"/>
    <property type="match status" value="1"/>
</dbReference>
<comment type="caution">
    <text evidence="7">The sequence shown here is derived from an EMBL/GenBank/DDBJ whole genome shotgun (WGS) entry which is preliminary data.</text>
</comment>
<gene>
    <name evidence="7" type="ORF">IW16_09225</name>
</gene>
<dbReference type="PANTHER" id="PTHR43273">
    <property type="entry name" value="ANAEROBIC SULFATASE-MATURATING ENZYME HOMOLOG ASLB-RELATED"/>
    <property type="match status" value="1"/>
</dbReference>
<dbReference type="SFLD" id="SFLDG01386">
    <property type="entry name" value="main_SPASM_domain-containing"/>
    <property type="match status" value="1"/>
</dbReference>
<dbReference type="InterPro" id="IPR058240">
    <property type="entry name" value="rSAM_sf"/>
</dbReference>
<evidence type="ECO:0000256" key="1">
    <source>
        <dbReference type="ARBA" id="ARBA00001966"/>
    </source>
</evidence>
<evidence type="ECO:0000256" key="4">
    <source>
        <dbReference type="ARBA" id="ARBA00023004"/>
    </source>
</evidence>
<dbReference type="SUPFAM" id="SSF102114">
    <property type="entry name" value="Radical SAM enzymes"/>
    <property type="match status" value="1"/>
</dbReference>
<reference evidence="7 8" key="1">
    <citation type="submission" date="2014-07" db="EMBL/GenBank/DDBJ databases">
        <title>Genome of Chryseobacterium vrystaatense LMG 22846.</title>
        <authorList>
            <person name="Pipes S.E."/>
            <person name="Stropko S.J."/>
            <person name="Newman J.D."/>
        </authorList>
    </citation>
    <scope>NUCLEOTIDE SEQUENCE [LARGE SCALE GENOMIC DNA]</scope>
    <source>
        <strain evidence="7 8">LMG 22846</strain>
    </source>
</reference>
<comment type="cofactor">
    <cofactor evidence="1">
        <name>[4Fe-4S] cluster</name>
        <dbReference type="ChEBI" id="CHEBI:49883"/>
    </cofactor>
</comment>
<evidence type="ECO:0000313" key="7">
    <source>
        <dbReference type="EMBL" id="KFF27394.1"/>
    </source>
</evidence>
<dbReference type="Pfam" id="PF04055">
    <property type="entry name" value="Radical_SAM"/>
    <property type="match status" value="1"/>
</dbReference>
<keyword evidence="4" id="KW-0408">Iron</keyword>
<evidence type="ECO:0000259" key="6">
    <source>
        <dbReference type="PROSITE" id="PS51918"/>
    </source>
</evidence>
<dbReference type="InterPro" id="IPR007197">
    <property type="entry name" value="rSAM"/>
</dbReference>
<evidence type="ECO:0000256" key="5">
    <source>
        <dbReference type="ARBA" id="ARBA00023014"/>
    </source>
</evidence>
<feature type="domain" description="Radical SAM core" evidence="6">
    <location>
        <begin position="104"/>
        <end position="333"/>
    </location>
</feature>